<keyword evidence="2" id="KW-1185">Reference proteome</keyword>
<dbReference type="Gene3D" id="3.80.10.10">
    <property type="entry name" value="Ribonuclease Inhibitor"/>
    <property type="match status" value="1"/>
</dbReference>
<dbReference type="InterPro" id="IPR032675">
    <property type="entry name" value="LRR_dom_sf"/>
</dbReference>
<reference evidence="1 2" key="1">
    <citation type="journal article" date="2019" name="Nat. Ecol. Evol.">
        <title>Megaphylogeny resolves global patterns of mushroom evolution.</title>
        <authorList>
            <person name="Varga T."/>
            <person name="Krizsan K."/>
            <person name="Foldi C."/>
            <person name="Dima B."/>
            <person name="Sanchez-Garcia M."/>
            <person name="Sanchez-Ramirez S."/>
            <person name="Szollosi G.J."/>
            <person name="Szarkandi J.G."/>
            <person name="Papp V."/>
            <person name="Albert L."/>
            <person name="Andreopoulos W."/>
            <person name="Angelini C."/>
            <person name="Antonin V."/>
            <person name="Barry K.W."/>
            <person name="Bougher N.L."/>
            <person name="Buchanan P."/>
            <person name="Buyck B."/>
            <person name="Bense V."/>
            <person name="Catcheside P."/>
            <person name="Chovatia M."/>
            <person name="Cooper J."/>
            <person name="Damon W."/>
            <person name="Desjardin D."/>
            <person name="Finy P."/>
            <person name="Geml J."/>
            <person name="Haridas S."/>
            <person name="Hughes K."/>
            <person name="Justo A."/>
            <person name="Karasinski D."/>
            <person name="Kautmanova I."/>
            <person name="Kiss B."/>
            <person name="Kocsube S."/>
            <person name="Kotiranta H."/>
            <person name="LaButti K.M."/>
            <person name="Lechner B.E."/>
            <person name="Liimatainen K."/>
            <person name="Lipzen A."/>
            <person name="Lukacs Z."/>
            <person name="Mihaltcheva S."/>
            <person name="Morgado L.N."/>
            <person name="Niskanen T."/>
            <person name="Noordeloos M.E."/>
            <person name="Ohm R.A."/>
            <person name="Ortiz-Santana B."/>
            <person name="Ovrebo C."/>
            <person name="Racz N."/>
            <person name="Riley R."/>
            <person name="Savchenko A."/>
            <person name="Shiryaev A."/>
            <person name="Soop K."/>
            <person name="Spirin V."/>
            <person name="Szebenyi C."/>
            <person name="Tomsovsky M."/>
            <person name="Tulloss R.E."/>
            <person name="Uehling J."/>
            <person name="Grigoriev I.V."/>
            <person name="Vagvolgyi C."/>
            <person name="Papp T."/>
            <person name="Martin F.M."/>
            <person name="Miettinen O."/>
            <person name="Hibbett D.S."/>
            <person name="Nagy L.G."/>
        </authorList>
    </citation>
    <scope>NUCLEOTIDE SEQUENCE [LARGE SCALE GENOMIC DNA]</scope>
    <source>
        <strain evidence="1 2">FP101781</strain>
    </source>
</reference>
<evidence type="ECO:0008006" key="3">
    <source>
        <dbReference type="Google" id="ProtNLM"/>
    </source>
</evidence>
<comment type="caution">
    <text evidence="1">The sequence shown here is derived from an EMBL/GenBank/DDBJ whole genome shotgun (WGS) entry which is preliminary data.</text>
</comment>
<accession>A0A4Y7TFE9</accession>
<name>A0A4Y7TFE9_COPMI</name>
<dbReference type="SUPFAM" id="SSF52047">
    <property type="entry name" value="RNI-like"/>
    <property type="match status" value="1"/>
</dbReference>
<evidence type="ECO:0000313" key="2">
    <source>
        <dbReference type="Proteomes" id="UP000298030"/>
    </source>
</evidence>
<organism evidence="1 2">
    <name type="scientific">Coprinellus micaceus</name>
    <name type="common">Glistening ink-cap mushroom</name>
    <name type="synonym">Coprinus micaceus</name>
    <dbReference type="NCBI Taxonomy" id="71717"/>
    <lineage>
        <taxon>Eukaryota</taxon>
        <taxon>Fungi</taxon>
        <taxon>Dikarya</taxon>
        <taxon>Basidiomycota</taxon>
        <taxon>Agaricomycotina</taxon>
        <taxon>Agaricomycetes</taxon>
        <taxon>Agaricomycetidae</taxon>
        <taxon>Agaricales</taxon>
        <taxon>Agaricineae</taxon>
        <taxon>Psathyrellaceae</taxon>
        <taxon>Coprinellus</taxon>
    </lineage>
</organism>
<dbReference type="OrthoDB" id="2966049at2759"/>
<sequence>MVSSRVSSSMVLVNDQGTVEQELDGSCDIRNSSGGRASAVRVPASQRVGSSNDLLPLILVKLKQILEAELGLWKKTFASLLTVNRSFFHCGSDELWEEMDSILPALKLLPWFKFQYAGIGCYDYSGSDDWGRFRLYSSRVKYLILQSSSKVKIPEPWFMELFTLPGRPHPFFPLLQIIHVSLDALLGPPFLFLLIGPSLQSLTIIDGKPTERVLSLLPMLSGSAPALRTLTYRGPCSEELLFGISKLHTLASLFLKINGRGDGRWFRHLRSLPALQSLSIGAPFLDVFPDPLMSASVPVYPPLLDLESLEVRTTESQHCLLSRVLPPRRLDKLELMYDNASDVTAINLSIGLYLQAKPELRILIVSFTGIPILQSSPIPSAGRSEWRSEKETREVMRFWLKRLRKLRKLAISDIPFDLAASISPTLLRAISRWEHLTSLRFRVRLDASEPELSTRTFFSTPLFPGISFLASKIWRFCPYLEEMEYHFDKTLVAEEDLSESLKTCETSMEGPLLEERGSVRPKAHHRLQRLCINTGTTAEESKQMELPVSRKIQIATFLDRLFPALVVVEGSAKESWSEIEAWVKSYQEQREYIVARVEGMFDGF</sequence>
<dbReference type="STRING" id="71717.A0A4Y7TFE9"/>
<dbReference type="AlphaFoldDB" id="A0A4Y7TFE9"/>
<gene>
    <name evidence="1" type="ORF">FA13DRAFT_230967</name>
</gene>
<dbReference type="Proteomes" id="UP000298030">
    <property type="component" value="Unassembled WGS sequence"/>
</dbReference>
<protein>
    <recommendedName>
        <fullName evidence="3">F-box domain-containing protein</fullName>
    </recommendedName>
</protein>
<proteinExistence type="predicted"/>
<evidence type="ECO:0000313" key="1">
    <source>
        <dbReference type="EMBL" id="TEB32896.1"/>
    </source>
</evidence>
<dbReference type="EMBL" id="QPFP01000014">
    <property type="protein sequence ID" value="TEB32896.1"/>
    <property type="molecule type" value="Genomic_DNA"/>
</dbReference>